<name>A0AAX3JBD1_9GAMM</name>
<gene>
    <name evidence="2" type="ORF">PANT111_460073</name>
</gene>
<keyword evidence="1" id="KW-0472">Membrane</keyword>
<accession>A0AAX3JBD1</accession>
<keyword evidence="1" id="KW-1133">Transmembrane helix</keyword>
<feature type="transmembrane region" description="Helical" evidence="1">
    <location>
        <begin position="182"/>
        <end position="200"/>
    </location>
</feature>
<dbReference type="Pfam" id="PF24838">
    <property type="entry name" value="8xMP"/>
    <property type="match status" value="1"/>
</dbReference>
<feature type="transmembrane region" description="Helical" evidence="1">
    <location>
        <begin position="57"/>
        <end position="74"/>
    </location>
</feature>
<dbReference type="Proteomes" id="UP000433737">
    <property type="component" value="Unassembled WGS sequence"/>
</dbReference>
<evidence type="ECO:0000256" key="1">
    <source>
        <dbReference type="SAM" id="Phobius"/>
    </source>
</evidence>
<dbReference type="InterPro" id="IPR056918">
    <property type="entry name" value="8xMP"/>
</dbReference>
<dbReference type="RefSeq" id="WP_159224092.1">
    <property type="nucleotide sequence ID" value="NZ_JAOCKV010000017.1"/>
</dbReference>
<organism evidence="2 3">
    <name type="scientific">Pantoea brenneri</name>
    <dbReference type="NCBI Taxonomy" id="472694"/>
    <lineage>
        <taxon>Bacteria</taxon>
        <taxon>Pseudomonadati</taxon>
        <taxon>Pseudomonadota</taxon>
        <taxon>Gammaproteobacteria</taxon>
        <taxon>Enterobacterales</taxon>
        <taxon>Erwiniaceae</taxon>
        <taxon>Pantoea</taxon>
    </lineage>
</organism>
<feature type="transmembrane region" description="Helical" evidence="1">
    <location>
        <begin position="94"/>
        <end position="112"/>
    </location>
</feature>
<dbReference type="EMBL" id="CABWMH010000041">
    <property type="protein sequence ID" value="VXC50606.1"/>
    <property type="molecule type" value="Genomic_DNA"/>
</dbReference>
<dbReference type="AlphaFoldDB" id="A0AAX3JBD1"/>
<protein>
    <submittedName>
        <fullName evidence="2">Uncharacterized protein</fullName>
    </submittedName>
</protein>
<feature type="transmembrane region" description="Helical" evidence="1">
    <location>
        <begin position="154"/>
        <end position="176"/>
    </location>
</feature>
<comment type="caution">
    <text evidence="2">The sequence shown here is derived from an EMBL/GenBank/DDBJ whole genome shotgun (WGS) entry which is preliminary data.</text>
</comment>
<sequence>MKISIHKEDERFMNDFFAAPCQTLDADSPQAGQIQQSLQLAIQQKNIEAEGDWKRSLTFLLLFIFLYASLGASLTLDLSSSSGHKSIEYALEAIPVLIAFSGFFMSILFVFLTRASARKQRNWEKTILVLEKYSIGNLFKVTHTQGAGTSNYSVANLTISLALFICLTWLVIYNYLTFTTSGVFGSVISLFISTMVYVILDIQLLKPFSHVADNDEADKADAEKEKEHKSEE</sequence>
<keyword evidence="1" id="KW-0812">Transmembrane</keyword>
<proteinExistence type="predicted"/>
<evidence type="ECO:0000313" key="2">
    <source>
        <dbReference type="EMBL" id="VXC50606.1"/>
    </source>
</evidence>
<reference evidence="2 3" key="1">
    <citation type="submission" date="2019-10" db="EMBL/GenBank/DDBJ databases">
        <authorList>
            <person name="Karimi E."/>
        </authorList>
    </citation>
    <scope>NUCLEOTIDE SEQUENCE [LARGE SCALE GENOMIC DNA]</scope>
    <source>
        <strain evidence="2">Pantoea sp. 111</strain>
    </source>
</reference>
<evidence type="ECO:0000313" key="3">
    <source>
        <dbReference type="Proteomes" id="UP000433737"/>
    </source>
</evidence>